<comment type="cofactor">
    <cofactor evidence="10">
        <name>Mn(2+)</name>
        <dbReference type="ChEBI" id="CHEBI:29035"/>
    </cofactor>
    <cofactor evidence="10">
        <name>Mg(2+)</name>
        <dbReference type="ChEBI" id="CHEBI:18420"/>
    </cofactor>
    <text evidence="10">Manganese or magnesium. Binds 1 divalent metal ion per monomer in the absence of substrate. May bind a second metal ion after substrate binding.</text>
</comment>
<dbReference type="GO" id="GO:0004523">
    <property type="term" value="F:RNA-DNA hybrid ribonuclease activity"/>
    <property type="evidence" value="ECO:0007669"/>
    <property type="project" value="UniProtKB-UniRule"/>
</dbReference>
<protein>
    <recommendedName>
        <fullName evidence="11">Ribonuclease</fullName>
        <ecNumber evidence="11">3.1.26.4</ecNumber>
    </recommendedName>
</protein>
<feature type="binding site" evidence="10">
    <location>
        <position position="7"/>
    </location>
    <ligand>
        <name>a divalent metal cation</name>
        <dbReference type="ChEBI" id="CHEBI:60240"/>
    </ligand>
</feature>
<dbReference type="GO" id="GO:0043137">
    <property type="term" value="P:DNA replication, removal of RNA primer"/>
    <property type="evidence" value="ECO:0007669"/>
    <property type="project" value="TreeGrafter"/>
</dbReference>
<evidence type="ECO:0000256" key="6">
    <source>
        <dbReference type="ARBA" id="ARBA00022722"/>
    </source>
</evidence>
<evidence type="ECO:0000256" key="2">
    <source>
        <dbReference type="ARBA" id="ARBA00004065"/>
    </source>
</evidence>
<dbReference type="InterPro" id="IPR012337">
    <property type="entry name" value="RNaseH-like_sf"/>
</dbReference>
<proteinExistence type="inferred from homology"/>
<feature type="domain" description="RNase H type-2" evidence="12">
    <location>
        <begin position="1"/>
        <end position="168"/>
    </location>
</feature>
<evidence type="ECO:0000256" key="3">
    <source>
        <dbReference type="ARBA" id="ARBA00004496"/>
    </source>
</evidence>
<organism evidence="13 14">
    <name type="scientific">Candidatus Gottesmanbacteria bacterium RIFCSPHIGHO2_01_FULL_42_12</name>
    <dbReference type="NCBI Taxonomy" id="1798377"/>
    <lineage>
        <taxon>Bacteria</taxon>
        <taxon>Candidatus Gottesmaniibacteriota</taxon>
    </lineage>
</organism>
<dbReference type="GO" id="GO:0046872">
    <property type="term" value="F:metal ion binding"/>
    <property type="evidence" value="ECO:0007669"/>
    <property type="project" value="UniProtKB-KW"/>
</dbReference>
<evidence type="ECO:0000256" key="4">
    <source>
        <dbReference type="ARBA" id="ARBA00008378"/>
    </source>
</evidence>
<reference evidence="13 14" key="1">
    <citation type="journal article" date="2016" name="Nat. Commun.">
        <title>Thousands of microbial genomes shed light on interconnected biogeochemical processes in an aquifer system.</title>
        <authorList>
            <person name="Anantharaman K."/>
            <person name="Brown C.T."/>
            <person name="Hug L.A."/>
            <person name="Sharon I."/>
            <person name="Castelle C.J."/>
            <person name="Probst A.J."/>
            <person name="Thomas B.C."/>
            <person name="Singh A."/>
            <person name="Wilkins M.J."/>
            <person name="Karaoz U."/>
            <person name="Brodie E.L."/>
            <person name="Williams K.H."/>
            <person name="Hubbard S.S."/>
            <person name="Banfield J.F."/>
        </authorList>
    </citation>
    <scope>NUCLEOTIDE SEQUENCE [LARGE SCALE GENOMIC DNA]</scope>
</reference>
<evidence type="ECO:0000313" key="13">
    <source>
        <dbReference type="EMBL" id="OGG07755.1"/>
    </source>
</evidence>
<evidence type="ECO:0000256" key="9">
    <source>
        <dbReference type="ARBA" id="ARBA00022801"/>
    </source>
</evidence>
<dbReference type="GO" id="GO:0005737">
    <property type="term" value="C:cytoplasm"/>
    <property type="evidence" value="ECO:0007669"/>
    <property type="project" value="UniProtKB-SubCell"/>
</dbReference>
<dbReference type="Gene3D" id="3.30.420.10">
    <property type="entry name" value="Ribonuclease H-like superfamily/Ribonuclease H"/>
    <property type="match status" value="1"/>
</dbReference>
<dbReference type="GO" id="GO:0032299">
    <property type="term" value="C:ribonuclease H2 complex"/>
    <property type="evidence" value="ECO:0007669"/>
    <property type="project" value="TreeGrafter"/>
</dbReference>
<dbReference type="Pfam" id="PF01351">
    <property type="entry name" value="RNase_HII"/>
    <property type="match status" value="1"/>
</dbReference>
<dbReference type="SUPFAM" id="SSF53098">
    <property type="entry name" value="Ribonuclease H-like"/>
    <property type="match status" value="1"/>
</dbReference>
<dbReference type="InterPro" id="IPR036397">
    <property type="entry name" value="RNaseH_sf"/>
</dbReference>
<evidence type="ECO:0000313" key="14">
    <source>
        <dbReference type="Proteomes" id="UP000178681"/>
    </source>
</evidence>
<comment type="similarity">
    <text evidence="4">Belongs to the RNase HII family. RnhC subfamily.</text>
</comment>
<comment type="function">
    <text evidence="2 11">Endonuclease that specifically degrades the RNA of RNA-DNA hybrids.</text>
</comment>
<dbReference type="InterPro" id="IPR001352">
    <property type="entry name" value="RNase_HII/HIII"/>
</dbReference>
<dbReference type="EMBL" id="MFJG01000002">
    <property type="protein sequence ID" value="OGG07755.1"/>
    <property type="molecule type" value="Genomic_DNA"/>
</dbReference>
<evidence type="ECO:0000259" key="12">
    <source>
        <dbReference type="PROSITE" id="PS51975"/>
    </source>
</evidence>
<comment type="caution">
    <text evidence="13">The sequence shown here is derived from an EMBL/GenBank/DDBJ whole genome shotgun (WGS) entry which is preliminary data.</text>
</comment>
<dbReference type="STRING" id="1798377.A2872_02215"/>
<feature type="binding site" evidence="10">
    <location>
        <position position="8"/>
    </location>
    <ligand>
        <name>a divalent metal cation</name>
        <dbReference type="ChEBI" id="CHEBI:60240"/>
    </ligand>
</feature>
<dbReference type="PANTHER" id="PTHR10954:SF23">
    <property type="entry name" value="RIBONUCLEASE"/>
    <property type="match status" value="1"/>
</dbReference>
<gene>
    <name evidence="13" type="ORF">A2872_02215</name>
</gene>
<accession>A0A1F5Z5W1</accession>
<comment type="subcellular location">
    <subcellularLocation>
        <location evidence="3">Cytoplasm</location>
    </subcellularLocation>
</comment>
<evidence type="ECO:0000256" key="8">
    <source>
        <dbReference type="ARBA" id="ARBA00022759"/>
    </source>
</evidence>
<dbReference type="Proteomes" id="UP000178681">
    <property type="component" value="Unassembled WGS sequence"/>
</dbReference>
<dbReference type="InterPro" id="IPR024567">
    <property type="entry name" value="RNase_HII/HIII_dom"/>
</dbReference>
<dbReference type="AlphaFoldDB" id="A0A1F5Z5W1"/>
<dbReference type="GO" id="GO:0003723">
    <property type="term" value="F:RNA binding"/>
    <property type="evidence" value="ECO:0007669"/>
    <property type="project" value="UniProtKB-UniRule"/>
</dbReference>
<name>A0A1F5Z5W1_9BACT</name>
<evidence type="ECO:0000256" key="1">
    <source>
        <dbReference type="ARBA" id="ARBA00000077"/>
    </source>
</evidence>
<dbReference type="GO" id="GO:0006298">
    <property type="term" value="P:mismatch repair"/>
    <property type="evidence" value="ECO:0007669"/>
    <property type="project" value="TreeGrafter"/>
</dbReference>
<keyword evidence="9 10" id="KW-0378">Hydrolase</keyword>
<dbReference type="PROSITE" id="PS51975">
    <property type="entry name" value="RNASE_H_2"/>
    <property type="match status" value="1"/>
</dbReference>
<keyword evidence="5" id="KW-0963">Cytoplasm</keyword>
<feature type="binding site" evidence="10">
    <location>
        <position position="99"/>
    </location>
    <ligand>
        <name>a divalent metal cation</name>
        <dbReference type="ChEBI" id="CHEBI:60240"/>
    </ligand>
</feature>
<comment type="catalytic activity">
    <reaction evidence="1 10 11">
        <text>Endonucleolytic cleavage to 5'-phosphomonoester.</text>
        <dbReference type="EC" id="3.1.26.4"/>
    </reaction>
</comment>
<keyword evidence="6 10" id="KW-0540">Nuclease</keyword>
<sequence length="168" mass="18844">MTICGLDEAGRGALAGPLVAAGVICELQIANCQLNIKDSKLLTAKERNKVYRWIIRNKIPFFVEIISARQINNRGIGWCNREIFKKLARKITADKYIADGNLKLRNIESVVDADATILPCILAGIVAKVNRDKLMTKLGKIKKFKRYNWKMTKGTGQRLILPCLENMG</sequence>
<keyword evidence="8 10" id="KW-0255">Endonuclease</keyword>
<evidence type="ECO:0000256" key="7">
    <source>
        <dbReference type="ARBA" id="ARBA00022723"/>
    </source>
</evidence>
<evidence type="ECO:0000256" key="11">
    <source>
        <dbReference type="RuleBase" id="RU003515"/>
    </source>
</evidence>
<dbReference type="EC" id="3.1.26.4" evidence="11"/>
<keyword evidence="7 10" id="KW-0479">Metal-binding</keyword>
<dbReference type="PANTHER" id="PTHR10954">
    <property type="entry name" value="RIBONUCLEASE H2 SUBUNIT A"/>
    <property type="match status" value="1"/>
</dbReference>
<evidence type="ECO:0000256" key="10">
    <source>
        <dbReference type="PROSITE-ProRule" id="PRU01319"/>
    </source>
</evidence>
<evidence type="ECO:0000256" key="5">
    <source>
        <dbReference type="ARBA" id="ARBA00022490"/>
    </source>
</evidence>